<protein>
    <submittedName>
        <fullName evidence="2">Succinate--hydroxymethylglutarate CoA-transferase</fullName>
    </submittedName>
</protein>
<reference evidence="2 3" key="1">
    <citation type="submission" date="2019-07" db="EMBL/GenBank/DDBJ databases">
        <title>Genome sequencing of lignin-degrading bacterial isolates.</title>
        <authorList>
            <person name="Gladden J."/>
        </authorList>
    </citation>
    <scope>NUCLEOTIDE SEQUENCE [LARGE SCALE GENOMIC DNA]</scope>
    <source>
        <strain evidence="2 3">J45</strain>
    </source>
</reference>
<keyword evidence="1 2" id="KW-0808">Transferase</keyword>
<dbReference type="InterPro" id="IPR003673">
    <property type="entry name" value="CoA-Trfase_fam_III"/>
</dbReference>
<dbReference type="GO" id="GO:0008410">
    <property type="term" value="F:CoA-transferase activity"/>
    <property type="evidence" value="ECO:0007669"/>
    <property type="project" value="TreeGrafter"/>
</dbReference>
<evidence type="ECO:0000313" key="3">
    <source>
        <dbReference type="Proteomes" id="UP000317573"/>
    </source>
</evidence>
<dbReference type="SUPFAM" id="SSF89796">
    <property type="entry name" value="CoA-transferase family III (CaiB/BaiF)"/>
    <property type="match status" value="1"/>
</dbReference>
<dbReference type="RefSeq" id="WP_016690981.1">
    <property type="nucleotide sequence ID" value="NZ_VLJT01000008.1"/>
</dbReference>
<dbReference type="PANTHER" id="PTHR48207:SF3">
    <property type="entry name" value="SUCCINATE--HYDROXYMETHYLGLUTARATE COA-TRANSFERASE"/>
    <property type="match status" value="1"/>
</dbReference>
<dbReference type="InterPro" id="IPR050483">
    <property type="entry name" value="CoA-transferase_III_domain"/>
</dbReference>
<name>A0A562EQ00_RHORH</name>
<dbReference type="InterPro" id="IPR023606">
    <property type="entry name" value="CoA-Trfase_III_dom_1_sf"/>
</dbReference>
<dbReference type="InterPro" id="IPR044855">
    <property type="entry name" value="CoA-Trfase_III_dom3_sf"/>
</dbReference>
<comment type="caution">
    <text evidence="2">The sequence shown here is derived from an EMBL/GenBank/DDBJ whole genome shotgun (WGS) entry which is preliminary data.</text>
</comment>
<dbReference type="PANTHER" id="PTHR48207">
    <property type="entry name" value="SUCCINATE--HYDROXYMETHYLGLUTARATE COA-TRANSFERASE"/>
    <property type="match status" value="1"/>
</dbReference>
<dbReference type="AlphaFoldDB" id="A0A562EQ00"/>
<dbReference type="Pfam" id="PF02515">
    <property type="entry name" value="CoA_transf_3"/>
    <property type="match status" value="1"/>
</dbReference>
<organism evidence="2 3">
    <name type="scientific">Rhodococcus rhodochrous J45</name>
    <dbReference type="NCBI Taxonomy" id="935266"/>
    <lineage>
        <taxon>Bacteria</taxon>
        <taxon>Bacillati</taxon>
        <taxon>Actinomycetota</taxon>
        <taxon>Actinomycetes</taxon>
        <taxon>Mycobacteriales</taxon>
        <taxon>Nocardiaceae</taxon>
        <taxon>Rhodococcus</taxon>
    </lineage>
</organism>
<accession>A0A562EQ00</accession>
<evidence type="ECO:0000256" key="1">
    <source>
        <dbReference type="ARBA" id="ARBA00022679"/>
    </source>
</evidence>
<gene>
    <name evidence="2" type="ORF">L618_001100001520</name>
</gene>
<dbReference type="Gene3D" id="3.40.50.10540">
    <property type="entry name" value="Crotonobetainyl-coa:carnitine coa-transferase, domain 1"/>
    <property type="match status" value="1"/>
</dbReference>
<sequence>MSTPIQEPTPGSLTGLRVIEISTSVAAPFGGQILGDLGAEVIKIERQAGDDTRKWAPPAWNGESIAFMSFNRNKKSVVLDYKTDEGKKILVDLLRDADVLVQNLRPGALAKAGFTWEYLHELNPRLIYCEMSGYGHTGPRAMQPAYDPLLQAFSGIVSMTGEDGGEPARVPVSLLDMGTGMWMAMSVLEALRRRDMTGNGCHVQNSLLQTALTWITSPLIGIAAGNPAPRRLGSGFRGVVPYGAFPTADGHIFISAGNDDIFRRLLEAIDAQDLGEREGFTSNPVRVENRKLVQDVLGERTSQFTLDELLVRLKAANVPHSPVNTVDMVYRDEQVKATGMLQPLPHPVVEDLEVVNLPVTFDGQYPPLTKCPPALGEDTVEVLAALGRSEDEIRALIADGVVRAATEQAPA</sequence>
<proteinExistence type="predicted"/>
<dbReference type="Gene3D" id="3.30.1540.10">
    <property type="entry name" value="formyl-coa transferase, domain 3"/>
    <property type="match status" value="1"/>
</dbReference>
<dbReference type="EMBL" id="VLJT01000008">
    <property type="protein sequence ID" value="TWH23818.1"/>
    <property type="molecule type" value="Genomic_DNA"/>
</dbReference>
<evidence type="ECO:0000313" key="2">
    <source>
        <dbReference type="EMBL" id="TWH23818.1"/>
    </source>
</evidence>
<dbReference type="Proteomes" id="UP000317573">
    <property type="component" value="Unassembled WGS sequence"/>
</dbReference>